<dbReference type="GO" id="GO:0031902">
    <property type="term" value="C:late endosome membrane"/>
    <property type="evidence" value="ECO:0007669"/>
    <property type="project" value="UniProtKB-UniRule"/>
</dbReference>
<dbReference type="InterPro" id="IPR036388">
    <property type="entry name" value="WH-like_DNA-bd_sf"/>
</dbReference>
<keyword evidence="5 6" id="KW-0653">Protein transport</keyword>
<keyword evidence="8" id="KW-1185">Reference proteome</keyword>
<dbReference type="OMA" id="HISTHRI"/>
<dbReference type="InterPro" id="IPR036390">
    <property type="entry name" value="WH_DNA-bd_sf"/>
</dbReference>
<dbReference type="PANTHER" id="PTHR13128">
    <property type="entry name" value="VACUOLAR PROTEIN-SORTING-ASSOCIATED PROTEIN 36"/>
    <property type="match status" value="1"/>
</dbReference>
<gene>
    <name evidence="7" type="ORF">THAOC_34928</name>
</gene>
<protein>
    <recommendedName>
        <fullName evidence="2 6">Vacuolar protein-sorting-associated protein 36</fullName>
    </recommendedName>
    <alternativeName>
        <fullName evidence="6">ESCRT-II complex subunit VPS36</fullName>
    </alternativeName>
</protein>
<reference evidence="7 8" key="1">
    <citation type="journal article" date="2012" name="Genome Biol.">
        <title>Genome and low-iron response of an oceanic diatom adapted to chronic iron limitation.</title>
        <authorList>
            <person name="Lommer M."/>
            <person name="Specht M."/>
            <person name="Roy A.S."/>
            <person name="Kraemer L."/>
            <person name="Andreson R."/>
            <person name="Gutowska M.A."/>
            <person name="Wolf J."/>
            <person name="Bergner S.V."/>
            <person name="Schilhabel M.B."/>
            <person name="Klostermeier U.C."/>
            <person name="Beiko R.G."/>
            <person name="Rosenstiel P."/>
            <person name="Hippler M."/>
            <person name="Laroche J."/>
        </authorList>
    </citation>
    <scope>NUCLEOTIDE SEQUENCE [LARGE SCALE GENOMIC DNA]</scope>
    <source>
        <strain evidence="7 8">CCMP1005</strain>
    </source>
</reference>
<dbReference type="Gene3D" id="1.10.10.10">
    <property type="entry name" value="Winged helix-like DNA-binding domain superfamily/Winged helix DNA-binding domain"/>
    <property type="match status" value="2"/>
</dbReference>
<comment type="caution">
    <text evidence="7">The sequence shown here is derived from an EMBL/GenBank/DDBJ whole genome shotgun (WGS) entry which is preliminary data.</text>
</comment>
<comment type="function">
    <text evidence="6">Component of the ESCRT-II complex (endosomal sorting complex required for transport II), which is required for multivesicular body (MVB) formation and sorting of endosomal cargo proteins into MVBs.</text>
</comment>
<dbReference type="InterPro" id="IPR040608">
    <property type="entry name" value="Snf8/Vps36"/>
</dbReference>
<organism evidence="7 8">
    <name type="scientific">Thalassiosira oceanica</name>
    <name type="common">Marine diatom</name>
    <dbReference type="NCBI Taxonomy" id="159749"/>
    <lineage>
        <taxon>Eukaryota</taxon>
        <taxon>Sar</taxon>
        <taxon>Stramenopiles</taxon>
        <taxon>Ochrophyta</taxon>
        <taxon>Bacillariophyta</taxon>
        <taxon>Coscinodiscophyceae</taxon>
        <taxon>Thalassiosirophycidae</taxon>
        <taxon>Thalassiosirales</taxon>
        <taxon>Thalassiosiraceae</taxon>
        <taxon>Thalassiosira</taxon>
    </lineage>
</organism>
<evidence type="ECO:0000256" key="3">
    <source>
        <dbReference type="ARBA" id="ARBA00022448"/>
    </source>
</evidence>
<dbReference type="AlphaFoldDB" id="K0R2N7"/>
<dbReference type="SUPFAM" id="SSF46785">
    <property type="entry name" value="Winged helix' DNA-binding domain"/>
    <property type="match status" value="2"/>
</dbReference>
<dbReference type="eggNOG" id="KOG2760">
    <property type="taxonomic scope" value="Eukaryota"/>
</dbReference>
<keyword evidence="4 6" id="KW-0963">Cytoplasm</keyword>
<dbReference type="FunFam" id="1.10.10.10:FF:000416">
    <property type="entry name" value="Vacuolar protein-sorting-associated protein 36"/>
    <property type="match status" value="1"/>
</dbReference>
<comment type="similarity">
    <text evidence="1 6">Belongs to the VPS36 family.</text>
</comment>
<dbReference type="GO" id="GO:0043130">
    <property type="term" value="F:ubiquitin binding"/>
    <property type="evidence" value="ECO:0007669"/>
    <property type="project" value="UniProtKB-UniRule"/>
</dbReference>
<evidence type="ECO:0000256" key="6">
    <source>
        <dbReference type="RuleBase" id="RU367095"/>
    </source>
</evidence>
<dbReference type="Pfam" id="PF04157">
    <property type="entry name" value="EAP30"/>
    <property type="match status" value="1"/>
</dbReference>
<dbReference type="InterPro" id="IPR037855">
    <property type="entry name" value="Vps36"/>
</dbReference>
<keyword evidence="6" id="KW-0967">Endosome</keyword>
<evidence type="ECO:0000256" key="5">
    <source>
        <dbReference type="ARBA" id="ARBA00022927"/>
    </source>
</evidence>
<proteinExistence type="inferred from homology"/>
<dbReference type="PANTHER" id="PTHR13128:SF12">
    <property type="entry name" value="VACUOLAR PROTEIN-SORTING-ASSOCIATED PROTEIN 36"/>
    <property type="match status" value="1"/>
</dbReference>
<keyword evidence="3 6" id="KW-0813">Transport</keyword>
<evidence type="ECO:0000313" key="8">
    <source>
        <dbReference type="Proteomes" id="UP000266841"/>
    </source>
</evidence>
<evidence type="ECO:0000256" key="1">
    <source>
        <dbReference type="ARBA" id="ARBA00009697"/>
    </source>
</evidence>
<dbReference type="GO" id="GO:0032266">
    <property type="term" value="F:phosphatidylinositol-3-phosphate binding"/>
    <property type="evidence" value="ECO:0007669"/>
    <property type="project" value="UniProtKB-UniRule"/>
</dbReference>
<accession>K0R2N7</accession>
<dbReference type="OrthoDB" id="271448at2759"/>
<evidence type="ECO:0000256" key="4">
    <source>
        <dbReference type="ARBA" id="ARBA00022490"/>
    </source>
</evidence>
<evidence type="ECO:0000313" key="7">
    <source>
        <dbReference type="EMBL" id="EJK46405.1"/>
    </source>
</evidence>
<name>K0R2N7_THAOC</name>
<evidence type="ECO:0000256" key="2">
    <source>
        <dbReference type="ARBA" id="ARBA00017953"/>
    </source>
</evidence>
<dbReference type="GO" id="GO:0043328">
    <property type="term" value="P:protein transport to vacuole involved in ubiquitin-dependent protein catabolic process via the multivesicular body sorting pathway"/>
    <property type="evidence" value="ECO:0007669"/>
    <property type="project" value="UniProtKB-UniRule"/>
</dbReference>
<comment type="subunit">
    <text evidence="6">Component of the endosomal sorting complex required for transport II (ESCRT-II).</text>
</comment>
<dbReference type="GO" id="GO:0000814">
    <property type="term" value="C:ESCRT II complex"/>
    <property type="evidence" value="ECO:0007669"/>
    <property type="project" value="UniProtKB-UniRule"/>
</dbReference>
<dbReference type="EMBL" id="AGNL01047781">
    <property type="protein sequence ID" value="EJK46405.1"/>
    <property type="molecule type" value="Genomic_DNA"/>
</dbReference>
<dbReference type="Proteomes" id="UP000266841">
    <property type="component" value="Unassembled WGS sequence"/>
</dbReference>
<comment type="subcellular location">
    <subcellularLocation>
        <location evidence="6">Cytoplasm</location>
    </subcellularLocation>
    <subcellularLocation>
        <location evidence="6">Endosome</location>
    </subcellularLocation>
</comment>
<sequence length="466" mass="51210">MAGRAAGRWSPLTCIGTVQLSPAGLIVHEPGEVETLVRTNLELRYQGVGELPRTNPATTADGQTSWEPRDVNLSIHISTHRIILQDETSSLAGCIPLALVQTACEAGGSTLFSPRSSYKIELSTLAWGDLTLVFRGGEAKSYMQSAKDRDETLHAVLRAMKRKAWTERERQVAKEQSRASRAVASKRVGVDAIMRSNEMRHRENANLADNALGGSVDRAPVKVFGKNKSNQEDIDAFLLEATGLIKVIQKYSATIERERAAAAASAGGAEKVNQDKDTEKLVEMMENMGLQSALTKKQAGSKYHKLLSRELVDFLRRKDRLSTAGGMMTLTDVYCLFNRARGTNMISPDDLLKAVDMMQELKLGISRREFSSGVVVVQDDEFDDAVMAQKLTEMAEQSMKASESTVGGITATDVSKMLKISALLATEQLRNAEQLGFLCRDTTIEGMRFFPNLFSSGNYELCCVER</sequence>